<feature type="region of interest" description="Disordered" evidence="1">
    <location>
        <begin position="85"/>
        <end position="122"/>
    </location>
</feature>
<dbReference type="Proteomes" id="UP000283509">
    <property type="component" value="Unassembled WGS sequence"/>
</dbReference>
<comment type="caution">
    <text evidence="2">The sequence shown here is derived from an EMBL/GenBank/DDBJ whole genome shotgun (WGS) entry which is preliminary data.</text>
</comment>
<sequence length="525" mass="59720">MTSSDGLPTSQLTATSMAAENPLQKLLMQLQRGQQPGMGPIVPPSGPLGVAVSGGAVPGMPAAGIPLDKPPEQQFDAIQSLMQQLTKMQPPTPEQEEQQRRLEEDQKRIEEERRRLEDQKRVEEEIKMEEMRLKEELKRQEEQRRTLEALRRQHEKEKMRLEEERRKIKEEQIRRQEEIRRIEEEKLRKEEEEKRKIQDQQRAAEVKRRQEEANLIGYVCVIQLKSLASNRREEEEEARQQAQIQEEMRRIALEEERRHMQQIEEEERKRQAEEEERRHQHLLQEHLKNILPAWNKPPPVATPEAAPAPSLADIQRAQEEKERRLDIEGLISRTRSGNSGKSRGSQAEERRVKVGSSCSGQSSITTACQSLLEIQAEEEKELKKRQEKEAAERAAAVSHLSLGAAGVWGSAMSNLSWANRASTAAPSPSPNNMSSQQWGERMVGILAQEISGHNNSQSSTTTNYLMQLACSHPAGGFWDNPEPVKVNKAVTSTGRNPGKPNTQNPGASLGLLHKIQIITEPARRR</sequence>
<evidence type="ECO:0000256" key="1">
    <source>
        <dbReference type="SAM" id="MobiDB-lite"/>
    </source>
</evidence>
<reference evidence="2 3" key="1">
    <citation type="submission" date="2018-04" db="EMBL/GenBank/DDBJ databases">
        <authorList>
            <person name="Zhang X."/>
            <person name="Yuan J."/>
            <person name="Li F."/>
            <person name="Xiang J."/>
        </authorList>
    </citation>
    <scope>NUCLEOTIDE SEQUENCE [LARGE SCALE GENOMIC DNA]</scope>
    <source>
        <tissue evidence="2">Muscle</tissue>
    </source>
</reference>
<feature type="compositionally biased region" description="Polar residues" evidence="1">
    <location>
        <begin position="333"/>
        <end position="345"/>
    </location>
</feature>
<name>A0A3R7MDY3_PENVA</name>
<gene>
    <name evidence="2" type="ORF">C7M84_007728</name>
</gene>
<evidence type="ECO:0000313" key="2">
    <source>
        <dbReference type="EMBL" id="ROT73794.1"/>
    </source>
</evidence>
<dbReference type="STRING" id="6689.A0A3R7MDY3"/>
<dbReference type="OrthoDB" id="48509at2759"/>
<evidence type="ECO:0000313" key="3">
    <source>
        <dbReference type="Proteomes" id="UP000283509"/>
    </source>
</evidence>
<feature type="region of interest" description="Disordered" evidence="1">
    <location>
        <begin position="187"/>
        <end position="208"/>
    </location>
</feature>
<dbReference type="AlphaFoldDB" id="A0A3R7MDY3"/>
<proteinExistence type="predicted"/>
<feature type="compositionally biased region" description="Basic and acidic residues" evidence="1">
    <location>
        <begin position="97"/>
        <end position="122"/>
    </location>
</feature>
<protein>
    <submittedName>
        <fullName evidence="2">Uncharacterized protein</fullName>
    </submittedName>
</protein>
<accession>A0A3R7MDY3</accession>
<dbReference type="EMBL" id="QCYY01001988">
    <property type="protein sequence ID" value="ROT73794.1"/>
    <property type="molecule type" value="Genomic_DNA"/>
</dbReference>
<feature type="region of interest" description="Disordered" evidence="1">
    <location>
        <begin position="261"/>
        <end position="280"/>
    </location>
</feature>
<organism evidence="2 3">
    <name type="scientific">Penaeus vannamei</name>
    <name type="common">Whiteleg shrimp</name>
    <name type="synonym">Litopenaeus vannamei</name>
    <dbReference type="NCBI Taxonomy" id="6689"/>
    <lineage>
        <taxon>Eukaryota</taxon>
        <taxon>Metazoa</taxon>
        <taxon>Ecdysozoa</taxon>
        <taxon>Arthropoda</taxon>
        <taxon>Crustacea</taxon>
        <taxon>Multicrustacea</taxon>
        <taxon>Malacostraca</taxon>
        <taxon>Eumalacostraca</taxon>
        <taxon>Eucarida</taxon>
        <taxon>Decapoda</taxon>
        <taxon>Dendrobranchiata</taxon>
        <taxon>Penaeoidea</taxon>
        <taxon>Penaeidae</taxon>
        <taxon>Penaeus</taxon>
    </lineage>
</organism>
<feature type="region of interest" description="Disordered" evidence="1">
    <location>
        <begin position="318"/>
        <end position="362"/>
    </location>
</feature>
<feature type="compositionally biased region" description="Basic and acidic residues" evidence="1">
    <location>
        <begin position="318"/>
        <end position="327"/>
    </location>
</feature>
<keyword evidence="3" id="KW-1185">Reference proteome</keyword>
<reference evidence="2 3" key="2">
    <citation type="submission" date="2019-01" db="EMBL/GenBank/DDBJ databases">
        <title>The decoding of complex shrimp genome reveals the adaptation for benthos swimmer, frequently molting mechanism and breeding impact on genome.</title>
        <authorList>
            <person name="Sun Y."/>
            <person name="Gao Y."/>
            <person name="Yu Y."/>
        </authorList>
    </citation>
    <scope>NUCLEOTIDE SEQUENCE [LARGE SCALE GENOMIC DNA]</scope>
    <source>
        <tissue evidence="2">Muscle</tissue>
    </source>
</reference>